<evidence type="ECO:0000313" key="2">
    <source>
        <dbReference type="EMBL" id="PMD37350.1"/>
    </source>
</evidence>
<sequence length="201" mass="22785">MENRFILISDTGQATHPLTASNLSLLEKLIAAEDQRAWDENRQKNTPYTSSQPRVYTLESSEPSPARDPTGVSVCPRAKGPSRRKRKWLPLDKSQPTLLSGVLSAGHRSRGQWSYSNVVRKIGRRWLRHWKRRSPSPSEVMPSDYYSVTESQESGVGRGRGWYRRASVVAKNGSSDLTSEGTFLRFGKRRMLRKILGWIGV</sequence>
<gene>
    <name evidence="2" type="ORF">L207DRAFT_636068</name>
</gene>
<dbReference type="OrthoDB" id="10373788at2759"/>
<protein>
    <submittedName>
        <fullName evidence="2">Uncharacterized protein</fullName>
    </submittedName>
</protein>
<keyword evidence="3" id="KW-1185">Reference proteome</keyword>
<organism evidence="2 3">
    <name type="scientific">Hyaloscypha variabilis (strain UAMH 11265 / GT02V1 / F)</name>
    <name type="common">Meliniomyces variabilis</name>
    <dbReference type="NCBI Taxonomy" id="1149755"/>
    <lineage>
        <taxon>Eukaryota</taxon>
        <taxon>Fungi</taxon>
        <taxon>Dikarya</taxon>
        <taxon>Ascomycota</taxon>
        <taxon>Pezizomycotina</taxon>
        <taxon>Leotiomycetes</taxon>
        <taxon>Helotiales</taxon>
        <taxon>Hyaloscyphaceae</taxon>
        <taxon>Hyaloscypha</taxon>
        <taxon>Hyaloscypha variabilis</taxon>
    </lineage>
</organism>
<feature type="compositionally biased region" description="Polar residues" evidence="1">
    <location>
        <begin position="44"/>
        <end position="63"/>
    </location>
</feature>
<feature type="region of interest" description="Disordered" evidence="1">
    <location>
        <begin position="38"/>
        <end position="90"/>
    </location>
</feature>
<dbReference type="EMBL" id="KZ613949">
    <property type="protein sequence ID" value="PMD37350.1"/>
    <property type="molecule type" value="Genomic_DNA"/>
</dbReference>
<evidence type="ECO:0000256" key="1">
    <source>
        <dbReference type="SAM" id="MobiDB-lite"/>
    </source>
</evidence>
<proteinExistence type="predicted"/>
<dbReference type="AlphaFoldDB" id="A0A2J6RFR6"/>
<reference evidence="2 3" key="1">
    <citation type="submission" date="2016-04" db="EMBL/GenBank/DDBJ databases">
        <title>A degradative enzymes factory behind the ericoid mycorrhizal symbiosis.</title>
        <authorList>
            <consortium name="DOE Joint Genome Institute"/>
            <person name="Martino E."/>
            <person name="Morin E."/>
            <person name="Grelet G."/>
            <person name="Kuo A."/>
            <person name="Kohler A."/>
            <person name="Daghino S."/>
            <person name="Barry K."/>
            <person name="Choi C."/>
            <person name="Cichocki N."/>
            <person name="Clum A."/>
            <person name="Copeland A."/>
            <person name="Hainaut M."/>
            <person name="Haridas S."/>
            <person name="Labutti K."/>
            <person name="Lindquist E."/>
            <person name="Lipzen A."/>
            <person name="Khouja H.-R."/>
            <person name="Murat C."/>
            <person name="Ohm R."/>
            <person name="Olson A."/>
            <person name="Spatafora J."/>
            <person name="Veneault-Fourrey C."/>
            <person name="Henrissat B."/>
            <person name="Grigoriev I."/>
            <person name="Martin F."/>
            <person name="Perotto S."/>
        </authorList>
    </citation>
    <scope>NUCLEOTIDE SEQUENCE [LARGE SCALE GENOMIC DNA]</scope>
    <source>
        <strain evidence="2 3">F</strain>
    </source>
</reference>
<evidence type="ECO:0000313" key="3">
    <source>
        <dbReference type="Proteomes" id="UP000235786"/>
    </source>
</evidence>
<name>A0A2J6RFR6_HYAVF</name>
<dbReference type="Proteomes" id="UP000235786">
    <property type="component" value="Unassembled WGS sequence"/>
</dbReference>
<accession>A0A2J6RFR6</accession>